<sequence length="81" mass="8807">MTPVPVTPFLKVKGNQIVTDDSQETPVLLRGAGLGGWMNMENVIQVTNVGLFPIPLPPPVPFFPTQQRITSTYDPALTFIG</sequence>
<protein>
    <submittedName>
        <fullName evidence="1">Uncharacterized protein</fullName>
    </submittedName>
</protein>
<reference evidence="1" key="1">
    <citation type="submission" date="2023-04" db="EMBL/GenBank/DDBJ databases">
        <title>Draft Genome sequencing of Naganishia species isolated from polar environments using Oxford Nanopore Technology.</title>
        <authorList>
            <person name="Leo P."/>
            <person name="Venkateswaran K."/>
        </authorList>
    </citation>
    <scope>NUCLEOTIDE SEQUENCE</scope>
    <source>
        <strain evidence="1">DBVPG 5303</strain>
    </source>
</reference>
<evidence type="ECO:0000313" key="2">
    <source>
        <dbReference type="Proteomes" id="UP001234202"/>
    </source>
</evidence>
<comment type="caution">
    <text evidence="1">The sequence shown here is derived from an EMBL/GenBank/DDBJ whole genome shotgun (WGS) entry which is preliminary data.</text>
</comment>
<organism evidence="1 2">
    <name type="scientific">Naganishia onofrii</name>
    <dbReference type="NCBI Taxonomy" id="1851511"/>
    <lineage>
        <taxon>Eukaryota</taxon>
        <taxon>Fungi</taxon>
        <taxon>Dikarya</taxon>
        <taxon>Basidiomycota</taxon>
        <taxon>Agaricomycotina</taxon>
        <taxon>Tremellomycetes</taxon>
        <taxon>Filobasidiales</taxon>
        <taxon>Filobasidiaceae</taxon>
        <taxon>Naganishia</taxon>
    </lineage>
</organism>
<name>A0ACC2X137_9TREE</name>
<accession>A0ACC2X137</accession>
<dbReference type="EMBL" id="JASBWV010000035">
    <property type="protein sequence ID" value="KAJ9116771.1"/>
    <property type="molecule type" value="Genomic_DNA"/>
</dbReference>
<dbReference type="Proteomes" id="UP001234202">
    <property type="component" value="Unassembled WGS sequence"/>
</dbReference>
<keyword evidence="2" id="KW-1185">Reference proteome</keyword>
<evidence type="ECO:0000313" key="1">
    <source>
        <dbReference type="EMBL" id="KAJ9116771.1"/>
    </source>
</evidence>
<gene>
    <name evidence="1" type="ORF">QFC24_006662</name>
</gene>
<proteinExistence type="predicted"/>